<dbReference type="PANTHER" id="PTHR45929">
    <property type="entry name" value="JAK PATHWAY SIGNAL TRANSDUCTION ADAPTOR MOLECULE"/>
    <property type="match status" value="1"/>
</dbReference>
<reference evidence="5 6" key="1">
    <citation type="journal article" date="2011" name="Proc. Natl. Acad. Sci. U.S.A.">
        <title>Comparative genomics of xylose-fermenting fungi for enhanced biofuel production.</title>
        <authorList>
            <person name="Wohlbach D.J."/>
            <person name="Kuo A."/>
            <person name="Sato T.K."/>
            <person name="Potts K.M."/>
            <person name="Salamov A.A."/>
            <person name="LaButti K.M."/>
            <person name="Sun H."/>
            <person name="Clum A."/>
            <person name="Pangilinan J.L."/>
            <person name="Lindquist E.A."/>
            <person name="Lucas S."/>
            <person name="Lapidus A."/>
            <person name="Jin M."/>
            <person name="Gunawan C."/>
            <person name="Balan V."/>
            <person name="Dale B.E."/>
            <person name="Jeffries T.W."/>
            <person name="Zinkel R."/>
            <person name="Barry K.W."/>
            <person name="Grigoriev I.V."/>
            <person name="Gasch A.P."/>
        </authorList>
    </citation>
    <scope>NUCLEOTIDE SEQUENCE [LARGE SCALE GENOMIC DNA]</scope>
    <source>
        <strain evidence="5">ATCC 10573</strain>
        <strain evidence="6">ATCC 10573 / BCRC 21748 / CBS 615 / JCM 9827 / NBRC 10315 / NRRL Y-1498 / VKM Y-70</strain>
    </source>
</reference>
<organism evidence="6">
    <name type="scientific">Candida tenuis (strain ATCC 10573 / BCRC 21748 / CBS 615 / JCM 9827 / NBRC 10315 / NRRL Y-1498 / VKM Y-70)</name>
    <name type="common">Yeast</name>
    <name type="synonym">Yamadazyma tenuis</name>
    <dbReference type="NCBI Taxonomy" id="590646"/>
    <lineage>
        <taxon>Eukaryota</taxon>
        <taxon>Fungi</taxon>
        <taxon>Dikarya</taxon>
        <taxon>Ascomycota</taxon>
        <taxon>Saccharomycotina</taxon>
        <taxon>Pichiomycetes</taxon>
        <taxon>Debaryomycetaceae</taxon>
        <taxon>Yamadazyma</taxon>
    </lineage>
</organism>
<dbReference type="SMART" id="SM00326">
    <property type="entry name" value="SH3"/>
    <property type="match status" value="1"/>
</dbReference>
<dbReference type="SUPFAM" id="SSF50044">
    <property type="entry name" value="SH3-domain"/>
    <property type="match status" value="1"/>
</dbReference>
<accession>G3B8T4</accession>
<dbReference type="InterPro" id="IPR001452">
    <property type="entry name" value="SH3_domain"/>
</dbReference>
<dbReference type="InterPro" id="IPR036028">
    <property type="entry name" value="SH3-like_dom_sf"/>
</dbReference>
<dbReference type="STRING" id="590646.G3B8T4"/>
<dbReference type="PROSITE" id="PS50002">
    <property type="entry name" value="SH3"/>
    <property type="match status" value="1"/>
</dbReference>
<keyword evidence="1 2" id="KW-0728">SH3 domain</keyword>
<dbReference type="GeneID" id="18248071"/>
<dbReference type="EMBL" id="GL996527">
    <property type="protein sequence ID" value="EGV62919.1"/>
    <property type="molecule type" value="Genomic_DNA"/>
</dbReference>
<dbReference type="PRINTS" id="PR00452">
    <property type="entry name" value="SH3DOMAIN"/>
</dbReference>
<evidence type="ECO:0000259" key="4">
    <source>
        <dbReference type="PROSITE" id="PS50002"/>
    </source>
</evidence>
<dbReference type="KEGG" id="cten:18248071"/>
<protein>
    <submittedName>
        <fullName evidence="5">SH3-domain-containing protein</fullName>
    </submittedName>
</protein>
<feature type="region of interest" description="Disordered" evidence="3">
    <location>
        <begin position="71"/>
        <end position="91"/>
    </location>
</feature>
<keyword evidence="6" id="KW-1185">Reference proteome</keyword>
<dbReference type="HOGENOM" id="CLU_064525_2_0_1"/>
<dbReference type="AlphaFoldDB" id="G3B8T4"/>
<gene>
    <name evidence="5" type="ORF">CANTEDRAFT_115888</name>
</gene>
<sequence>MSAPLINRSLTTIRTELEFLHDSEIIDEQLYNKLINALPHKYQNGMQPWGVEKLESTTGSTDKLAAELESTKISAPPSEPPSRSSAFQRPQAPKPLGFCTVLFDYQAQEADDLNLKKDEKVAIVDHLSEDWWKGYTKDQPQRIGVFPSNYVKSISESEFNISASPAIIAPPSSKNEKSEYKAEDYSYPAPQQQYHPPYQAQGYSAPPQYPPPTTNFYQQAPEQQQQMVPQQGGNDHPHLRKFGSKLGNAAIFGAGATIGSDIVNSIF</sequence>
<evidence type="ECO:0000313" key="6">
    <source>
        <dbReference type="Proteomes" id="UP000000707"/>
    </source>
</evidence>
<feature type="domain" description="SH3" evidence="4">
    <location>
        <begin position="94"/>
        <end position="156"/>
    </location>
</feature>
<proteinExistence type="predicted"/>
<dbReference type="Pfam" id="PF00018">
    <property type="entry name" value="SH3_1"/>
    <property type="match status" value="1"/>
</dbReference>
<name>G3B8T4_CANTC</name>
<dbReference type="PANTHER" id="PTHR45929:SF7">
    <property type="entry name" value="LAS SEVENTEEN-BINDING PROTEIN 1"/>
    <property type="match status" value="1"/>
</dbReference>
<evidence type="ECO:0000256" key="2">
    <source>
        <dbReference type="PROSITE-ProRule" id="PRU00192"/>
    </source>
</evidence>
<dbReference type="InterPro" id="IPR050670">
    <property type="entry name" value="STAM"/>
</dbReference>
<dbReference type="EMBL" id="GL996527">
    <property type="protein sequence ID" value="EGV62920.1"/>
    <property type="molecule type" value="Genomic_DNA"/>
</dbReference>
<dbReference type="Proteomes" id="UP000000707">
    <property type="component" value="Unassembled WGS sequence"/>
</dbReference>
<evidence type="ECO:0000256" key="1">
    <source>
        <dbReference type="ARBA" id="ARBA00022443"/>
    </source>
</evidence>
<dbReference type="eggNOG" id="KOG3601">
    <property type="taxonomic scope" value="Eukaryota"/>
</dbReference>
<evidence type="ECO:0000313" key="5">
    <source>
        <dbReference type="EMBL" id="EGV62919.1"/>
    </source>
</evidence>
<dbReference type="CDD" id="cd00174">
    <property type="entry name" value="SH3"/>
    <property type="match status" value="1"/>
</dbReference>
<dbReference type="OrthoDB" id="6250593at2759"/>
<evidence type="ECO:0000256" key="3">
    <source>
        <dbReference type="SAM" id="MobiDB-lite"/>
    </source>
</evidence>
<dbReference type="Gene3D" id="2.30.30.40">
    <property type="entry name" value="SH3 Domains"/>
    <property type="match status" value="1"/>
</dbReference>